<dbReference type="InterPro" id="IPR036413">
    <property type="entry name" value="YaeB-like_sf"/>
</dbReference>
<dbReference type="InterPro" id="IPR036414">
    <property type="entry name" value="YaeB_N_sf"/>
</dbReference>
<dbReference type="AlphaFoldDB" id="A0A1L8CWY5"/>
<evidence type="ECO:0000256" key="1">
    <source>
        <dbReference type="ARBA" id="ARBA00022691"/>
    </source>
</evidence>
<dbReference type="SUPFAM" id="SSF118196">
    <property type="entry name" value="YaeB-like"/>
    <property type="match status" value="1"/>
</dbReference>
<comment type="caution">
    <text evidence="4">The sequence shown here is derived from an EMBL/GenBank/DDBJ whole genome shotgun (WGS) entry which is preliminary data.</text>
</comment>
<gene>
    <name evidence="4" type="ORF">cpu_18890</name>
</gene>
<dbReference type="EMBL" id="BDJK01000047">
    <property type="protein sequence ID" value="GAV23379.1"/>
    <property type="molecule type" value="Genomic_DNA"/>
</dbReference>
<dbReference type="InterPro" id="IPR023370">
    <property type="entry name" value="TrmO-like_N"/>
</dbReference>
<dbReference type="GO" id="GO:0008168">
    <property type="term" value="F:methyltransferase activity"/>
    <property type="evidence" value="ECO:0007669"/>
    <property type="project" value="UniProtKB-KW"/>
</dbReference>
<dbReference type="STRING" id="870242.cpu_18890"/>
<dbReference type="PROSITE" id="PS01318">
    <property type="entry name" value="TSAA_1"/>
    <property type="match status" value="1"/>
</dbReference>
<organism evidence="4 5">
    <name type="scientific">Carboxydothermus pertinax</name>
    <dbReference type="NCBI Taxonomy" id="870242"/>
    <lineage>
        <taxon>Bacteria</taxon>
        <taxon>Bacillati</taxon>
        <taxon>Bacillota</taxon>
        <taxon>Clostridia</taxon>
        <taxon>Thermoanaerobacterales</taxon>
        <taxon>Thermoanaerobacteraceae</taxon>
        <taxon>Carboxydothermus</taxon>
    </lineage>
</organism>
<feature type="domain" description="TsaA-like" evidence="3">
    <location>
        <begin position="5"/>
        <end position="130"/>
    </location>
</feature>
<evidence type="ECO:0000259" key="3">
    <source>
        <dbReference type="PROSITE" id="PS51668"/>
    </source>
</evidence>
<dbReference type="PANTHER" id="PTHR12818:SF0">
    <property type="entry name" value="TRNA (ADENINE(37)-N6)-METHYLTRANSFERASE"/>
    <property type="match status" value="1"/>
</dbReference>
<accession>A0A1L8CWY5</accession>
<dbReference type="NCBIfam" id="TIGR00104">
    <property type="entry name" value="tRNA_TsaA"/>
    <property type="match status" value="1"/>
</dbReference>
<dbReference type="Gene3D" id="2.40.30.70">
    <property type="entry name" value="YaeB-like"/>
    <property type="match status" value="1"/>
</dbReference>
<keyword evidence="4" id="KW-0489">Methyltransferase</keyword>
<reference evidence="5" key="1">
    <citation type="submission" date="2016-12" db="EMBL/GenBank/DDBJ databases">
        <title>Draft Genome Sequences od Carboxydothermus pertinax and islandicus, Hydrogenogenic Carboxydotrophic Bacteria.</title>
        <authorList>
            <person name="Fukuyama Y."/>
            <person name="Ohmae K."/>
            <person name="Yoneda Y."/>
            <person name="Yoshida T."/>
            <person name="Sako Y."/>
        </authorList>
    </citation>
    <scope>NUCLEOTIDE SEQUENCE [LARGE SCALE GENOMIC DNA]</scope>
    <source>
        <strain evidence="5">Ug1</strain>
    </source>
</reference>
<evidence type="ECO:0000313" key="4">
    <source>
        <dbReference type="EMBL" id="GAV23379.1"/>
    </source>
</evidence>
<dbReference type="InterPro" id="IPR040372">
    <property type="entry name" value="YaeB-like"/>
</dbReference>
<dbReference type="PANTHER" id="PTHR12818">
    <property type="entry name" value="TRNA (ADENINE(37)-N6)-METHYLTRANSFERASE"/>
    <property type="match status" value="1"/>
</dbReference>
<evidence type="ECO:0000256" key="2">
    <source>
        <dbReference type="ARBA" id="ARBA00033753"/>
    </source>
</evidence>
<keyword evidence="5" id="KW-1185">Reference proteome</keyword>
<dbReference type="CDD" id="cd09281">
    <property type="entry name" value="UPF0066"/>
    <property type="match status" value="1"/>
</dbReference>
<sequence>MEIVLRPIGYVRNSFNSKEKMDYDEDISEIVIYDEFVPGLYKIEEEEEITIIFYFHLSNEEKLVTVRRDGKETGVFASRSPNRPNHLGIATGKLLKREGNVLTVKGIDCLNQTPVLDIKPKSRKFDGEER</sequence>
<keyword evidence="1" id="KW-0949">S-adenosyl-L-methionine</keyword>
<comment type="similarity">
    <text evidence="2">Belongs to the tRNA methyltransferase O family.</text>
</comment>
<dbReference type="PROSITE" id="PS51668">
    <property type="entry name" value="TSAA_2"/>
    <property type="match status" value="1"/>
</dbReference>
<dbReference type="Pfam" id="PF01980">
    <property type="entry name" value="TrmO_N"/>
    <property type="match status" value="1"/>
</dbReference>
<protein>
    <submittedName>
        <fullName evidence="4">tRNA (N6-threonylcarbamoyladenosine(37)-N6)-methyltransferase TrmO</fullName>
    </submittedName>
</protein>
<dbReference type="InterPro" id="IPR023368">
    <property type="entry name" value="UPF0066_cons_site"/>
</dbReference>
<name>A0A1L8CWY5_9THEO</name>
<dbReference type="GO" id="GO:0032259">
    <property type="term" value="P:methylation"/>
    <property type="evidence" value="ECO:0007669"/>
    <property type="project" value="UniProtKB-KW"/>
</dbReference>
<proteinExistence type="inferred from homology"/>
<evidence type="ECO:0000313" key="5">
    <source>
        <dbReference type="Proteomes" id="UP000187485"/>
    </source>
</evidence>
<dbReference type="Proteomes" id="UP000187485">
    <property type="component" value="Unassembled WGS sequence"/>
</dbReference>
<dbReference type="RefSeq" id="WP_200800675.1">
    <property type="nucleotide sequence ID" value="NZ_BDJK01000047.1"/>
</dbReference>
<keyword evidence="4" id="KW-0808">Transferase</keyword>